<evidence type="ECO:0000313" key="3">
    <source>
        <dbReference type="Proteomes" id="UP000033632"/>
    </source>
</evidence>
<keyword evidence="1" id="KW-0732">Signal</keyword>
<dbReference type="InterPro" id="IPR010319">
    <property type="entry name" value="Transglutaminase-like_Cys_pept"/>
</dbReference>
<protein>
    <submittedName>
        <fullName evidence="2">Transglutaminase</fullName>
    </submittedName>
</protein>
<accession>A0A0F5FT82</accession>
<dbReference type="STRING" id="443610.VE25_09685"/>
<proteinExistence type="predicted"/>
<dbReference type="Gene3D" id="3.10.620.30">
    <property type="match status" value="1"/>
</dbReference>
<comment type="caution">
    <text evidence="2">The sequence shown here is derived from an EMBL/GenBank/DDBJ whole genome shotgun (WGS) entry which is preliminary data.</text>
</comment>
<sequence>MKSFIVVALAALCAAPAAALDLTNVAFVQTATGNTSIPVGHAEFCNSRPAECQANANPVLAVTLDDARWSQLLEINAYYNDTIVAVSDNDLYGVEEFWTYPNGYGDCEDFVLAKRRALIEAGWPASALLMSVVREPNGDGHAVLIVRTDRGDLVLDNQDGLIRVWNETPYQFVKRQDQAHAGRWVDMIDNRTMAVATTASH</sequence>
<dbReference type="Proteomes" id="UP000033632">
    <property type="component" value="Unassembled WGS sequence"/>
</dbReference>
<dbReference type="PANTHER" id="PTHR39327">
    <property type="match status" value="1"/>
</dbReference>
<feature type="chain" id="PRO_5002486722" evidence="1">
    <location>
        <begin position="20"/>
        <end position="201"/>
    </location>
</feature>
<organism evidence="2 3">
    <name type="scientific">Devosia geojensis</name>
    <dbReference type="NCBI Taxonomy" id="443610"/>
    <lineage>
        <taxon>Bacteria</taxon>
        <taxon>Pseudomonadati</taxon>
        <taxon>Pseudomonadota</taxon>
        <taxon>Alphaproteobacteria</taxon>
        <taxon>Hyphomicrobiales</taxon>
        <taxon>Devosiaceae</taxon>
        <taxon>Devosia</taxon>
    </lineage>
</organism>
<dbReference type="Pfam" id="PF06035">
    <property type="entry name" value="Peptidase_C93"/>
    <property type="match status" value="1"/>
</dbReference>
<gene>
    <name evidence="2" type="ORF">VE25_09685</name>
</gene>
<feature type="signal peptide" evidence="1">
    <location>
        <begin position="1"/>
        <end position="19"/>
    </location>
</feature>
<name>A0A0F5FT82_9HYPH</name>
<evidence type="ECO:0000313" key="2">
    <source>
        <dbReference type="EMBL" id="KKB12066.1"/>
    </source>
</evidence>
<reference evidence="2 3" key="1">
    <citation type="submission" date="2015-03" db="EMBL/GenBank/DDBJ databases">
        <authorList>
            <person name="Hassan Y.I."/>
            <person name="Lepp D."/>
            <person name="Li X.-Z."/>
            <person name="Zhou T."/>
        </authorList>
    </citation>
    <scope>NUCLEOTIDE SEQUENCE [LARGE SCALE GENOMIC DNA]</scope>
    <source>
        <strain evidence="2 3">BD-c194</strain>
    </source>
</reference>
<dbReference type="EMBL" id="JZEX01000097">
    <property type="protein sequence ID" value="KKB12066.1"/>
    <property type="molecule type" value="Genomic_DNA"/>
</dbReference>
<dbReference type="PANTHER" id="PTHR39327:SF1">
    <property type="entry name" value="BLR5470 PROTEIN"/>
    <property type="match status" value="1"/>
</dbReference>
<dbReference type="AlphaFoldDB" id="A0A0F5FT82"/>
<keyword evidence="3" id="KW-1185">Reference proteome</keyword>
<dbReference type="PATRIC" id="fig|443610.3.peg.105"/>
<evidence type="ECO:0000256" key="1">
    <source>
        <dbReference type="SAM" id="SignalP"/>
    </source>
</evidence>